<protein>
    <recommendedName>
        <fullName evidence="3">TIL domain-containing protein</fullName>
    </recommendedName>
</protein>
<accession>A0A9P0CXB1</accession>
<keyword evidence="2" id="KW-1015">Disulfide bond</keyword>
<proteinExistence type="predicted"/>
<name>A0A9P0CXB1_9CUCU</name>
<organism evidence="4 5">
    <name type="scientific">Psylliodes chrysocephalus</name>
    <dbReference type="NCBI Taxonomy" id="3402493"/>
    <lineage>
        <taxon>Eukaryota</taxon>
        <taxon>Metazoa</taxon>
        <taxon>Ecdysozoa</taxon>
        <taxon>Arthropoda</taxon>
        <taxon>Hexapoda</taxon>
        <taxon>Insecta</taxon>
        <taxon>Pterygota</taxon>
        <taxon>Neoptera</taxon>
        <taxon>Endopterygota</taxon>
        <taxon>Coleoptera</taxon>
        <taxon>Polyphaga</taxon>
        <taxon>Cucujiformia</taxon>
        <taxon>Chrysomeloidea</taxon>
        <taxon>Chrysomelidae</taxon>
        <taxon>Galerucinae</taxon>
        <taxon>Alticini</taxon>
        <taxon>Psylliodes</taxon>
    </lineage>
</organism>
<dbReference type="InterPro" id="IPR036084">
    <property type="entry name" value="Ser_inhib-like_sf"/>
</dbReference>
<dbReference type="CDD" id="cd19941">
    <property type="entry name" value="TIL"/>
    <property type="match status" value="1"/>
</dbReference>
<dbReference type="AlphaFoldDB" id="A0A9P0CXB1"/>
<evidence type="ECO:0000313" key="4">
    <source>
        <dbReference type="EMBL" id="CAH1105971.1"/>
    </source>
</evidence>
<reference evidence="4" key="1">
    <citation type="submission" date="2022-01" db="EMBL/GenBank/DDBJ databases">
        <authorList>
            <person name="King R."/>
        </authorList>
    </citation>
    <scope>NUCLEOTIDE SEQUENCE</scope>
</reference>
<dbReference type="PANTHER" id="PTHR23259">
    <property type="entry name" value="RIDDLE"/>
    <property type="match status" value="1"/>
</dbReference>
<dbReference type="GO" id="GO:0030414">
    <property type="term" value="F:peptidase inhibitor activity"/>
    <property type="evidence" value="ECO:0007669"/>
    <property type="project" value="UniProtKB-KW"/>
</dbReference>
<dbReference type="PANTHER" id="PTHR23259:SF70">
    <property type="entry name" value="ACCESSORY GLAND PROTEIN ACP62F-RELATED"/>
    <property type="match status" value="1"/>
</dbReference>
<dbReference type="Gene3D" id="2.10.25.10">
    <property type="entry name" value="Laminin"/>
    <property type="match status" value="2"/>
</dbReference>
<dbReference type="Proteomes" id="UP001153636">
    <property type="component" value="Chromosome 2"/>
</dbReference>
<gene>
    <name evidence="4" type="ORF">PSYICH_LOCUS7385</name>
</gene>
<keyword evidence="5" id="KW-1185">Reference proteome</keyword>
<dbReference type="OrthoDB" id="6781148at2759"/>
<dbReference type="InterPro" id="IPR002919">
    <property type="entry name" value="TIL_dom"/>
</dbReference>
<keyword evidence="1" id="KW-0646">Protease inhibitor</keyword>
<sequence length="117" mass="12897">MNRVVRCDGCSDQECKPGCVCNPGFILDPEEGRRCIPISQCPKIDLTSFKRDRDNCMVNSHPLQCRSCCAPPTCVTKVIPNCQICPAICVPGCSCHPGFILDKPKGRCIRIDQCPQN</sequence>
<evidence type="ECO:0000259" key="3">
    <source>
        <dbReference type="Pfam" id="PF01826"/>
    </source>
</evidence>
<dbReference type="EMBL" id="OV651814">
    <property type="protein sequence ID" value="CAH1105971.1"/>
    <property type="molecule type" value="Genomic_DNA"/>
</dbReference>
<dbReference type="InterPro" id="IPR051368">
    <property type="entry name" value="SerProtInhib-TIL_Domain"/>
</dbReference>
<dbReference type="SUPFAM" id="SSF57567">
    <property type="entry name" value="Serine protease inhibitors"/>
    <property type="match status" value="2"/>
</dbReference>
<evidence type="ECO:0000256" key="2">
    <source>
        <dbReference type="ARBA" id="ARBA00023157"/>
    </source>
</evidence>
<dbReference type="Pfam" id="PF01826">
    <property type="entry name" value="TIL"/>
    <property type="match status" value="1"/>
</dbReference>
<evidence type="ECO:0000256" key="1">
    <source>
        <dbReference type="ARBA" id="ARBA00022690"/>
    </source>
</evidence>
<evidence type="ECO:0000313" key="5">
    <source>
        <dbReference type="Proteomes" id="UP001153636"/>
    </source>
</evidence>
<feature type="domain" description="TIL" evidence="3">
    <location>
        <begin position="56"/>
        <end position="114"/>
    </location>
</feature>